<dbReference type="RefSeq" id="XP_034014383.1">
    <property type="nucleotide sequence ID" value="XM_034158995.1"/>
</dbReference>
<dbReference type="AlphaFoldDB" id="A0A642V3A2"/>
<protein>
    <submittedName>
        <fullName evidence="1">Uncharacterized protein</fullName>
    </submittedName>
</protein>
<name>A0A642V3A2_DIURU</name>
<evidence type="ECO:0000313" key="1">
    <source>
        <dbReference type="EMBL" id="KAA8907032.1"/>
    </source>
</evidence>
<reference evidence="1 2" key="1">
    <citation type="submission" date="2019-07" db="EMBL/GenBank/DDBJ databases">
        <title>Genome assembly of two rare yeast pathogens: Diutina rugosa and Trichomonascus ciferrii.</title>
        <authorList>
            <person name="Mixao V."/>
            <person name="Saus E."/>
            <person name="Hansen A."/>
            <person name="Lass-Flor C."/>
            <person name="Gabaldon T."/>
        </authorList>
    </citation>
    <scope>NUCLEOTIDE SEQUENCE [LARGE SCALE GENOMIC DNA]</scope>
    <source>
        <strain evidence="1 2">CBS 613</strain>
    </source>
</reference>
<organism evidence="1 2">
    <name type="scientific">Diutina rugosa</name>
    <name type="common">Yeast</name>
    <name type="synonym">Candida rugosa</name>
    <dbReference type="NCBI Taxonomy" id="5481"/>
    <lineage>
        <taxon>Eukaryota</taxon>
        <taxon>Fungi</taxon>
        <taxon>Dikarya</taxon>
        <taxon>Ascomycota</taxon>
        <taxon>Saccharomycotina</taxon>
        <taxon>Pichiomycetes</taxon>
        <taxon>Debaryomycetaceae</taxon>
        <taxon>Diutina</taxon>
    </lineage>
</organism>
<dbReference type="VEuPathDB" id="FungiDB:DIURU_000716"/>
<comment type="caution">
    <text evidence="1">The sequence shown here is derived from an EMBL/GenBank/DDBJ whole genome shotgun (WGS) entry which is preliminary data.</text>
</comment>
<proteinExistence type="predicted"/>
<evidence type="ECO:0000313" key="2">
    <source>
        <dbReference type="Proteomes" id="UP000449547"/>
    </source>
</evidence>
<keyword evidence="2" id="KW-1185">Reference proteome</keyword>
<dbReference type="Proteomes" id="UP000449547">
    <property type="component" value="Unassembled WGS sequence"/>
</dbReference>
<dbReference type="EMBL" id="SWFT01000027">
    <property type="protein sequence ID" value="KAA8907032.1"/>
    <property type="molecule type" value="Genomic_DNA"/>
</dbReference>
<accession>A0A642V3A2</accession>
<gene>
    <name evidence="1" type="ORF">DIURU_000716</name>
</gene>
<sequence>MSHNGTATSAITTTISPCGHYVVALDDGNAKICAVNGGHVIKKYQLQHRGYPVWEPLGDNPECTKVAIVGQFTLTVLMVMDFEGIEAEPVMVSVAGLKLTNFKWISAQTDQQLAADVDDDAVFMGVYSGAVQFVVTTEFNLSAHLWSLTASQPLLSVENPLAVSTSTCNSWSILLSQGQWLSFANVGAASVALGNFHLTKEYSEPKWSQWNSSGTYWAVSNSSLSGTVVDIYTRTGDLLTWYAHTLGIDYQLKWITDKAIAGATVADHKVIVAVYSLLEGRIAEELLVQFSLERRIWCVHEHGGYIEMKRPMDSTRLLRVYGSDGIVVVVLDREVIIWEWVGTSLVERAVIRVDDVHSVSHRDASVFICANTSVIQFSMGVVSTLYQGSSRLRQMVVTPGNGPIVVVTGATTWEEILVPRPADYEVTDTFAGR</sequence>
<dbReference type="GeneID" id="54779369"/>